<organism evidence="1 2">
    <name type="scientific">Botrytis hyacinthi</name>
    <dbReference type="NCBI Taxonomy" id="278943"/>
    <lineage>
        <taxon>Eukaryota</taxon>
        <taxon>Fungi</taxon>
        <taxon>Dikarya</taxon>
        <taxon>Ascomycota</taxon>
        <taxon>Pezizomycotina</taxon>
        <taxon>Leotiomycetes</taxon>
        <taxon>Helotiales</taxon>
        <taxon>Sclerotiniaceae</taxon>
        <taxon>Botrytis</taxon>
    </lineage>
</organism>
<reference evidence="1 2" key="1">
    <citation type="submission" date="2017-12" db="EMBL/GenBank/DDBJ databases">
        <title>Comparative genomics of Botrytis spp.</title>
        <authorList>
            <person name="Valero-Jimenez C.A."/>
            <person name="Tapia P."/>
            <person name="Veloso J."/>
            <person name="Silva-Moreno E."/>
            <person name="Staats M."/>
            <person name="Valdes J.H."/>
            <person name="Van Kan J.A.L."/>
        </authorList>
    </citation>
    <scope>NUCLEOTIDE SEQUENCE [LARGE SCALE GENOMIC DNA]</scope>
    <source>
        <strain evidence="1 2">Bh0001</strain>
    </source>
</reference>
<dbReference type="Proteomes" id="UP000297814">
    <property type="component" value="Unassembled WGS sequence"/>
</dbReference>
<name>A0A4Z1GFB3_9HELO</name>
<sequence>MPQRSADEISLDESQFPSAWGILDEAMLQATCAAEAKVWRMAERMYGISAFELSRADEILDLSALTKEPRNQKSNTLLLELSLTIPIGMHNVRKSLLPSSVVQSLRFNAVCQSFVMPSSWQSGIVKKEGLKLMVRISCYRQNRRCIKVHSKAKRKDLINKKTLDWKRGAILQKRREAGVVNRGRDDGKEENVREQEEV</sequence>
<dbReference type="EMBL" id="PQXK01000309">
    <property type="protein sequence ID" value="TGO32537.1"/>
    <property type="molecule type" value="Genomic_DNA"/>
</dbReference>
<evidence type="ECO:0000313" key="1">
    <source>
        <dbReference type="EMBL" id="TGO32537.1"/>
    </source>
</evidence>
<gene>
    <name evidence="1" type="ORF">BHYA_0309g00150</name>
</gene>
<dbReference type="AlphaFoldDB" id="A0A4Z1GFB3"/>
<proteinExistence type="predicted"/>
<comment type="caution">
    <text evidence="1">The sequence shown here is derived from an EMBL/GenBank/DDBJ whole genome shotgun (WGS) entry which is preliminary data.</text>
</comment>
<accession>A0A4Z1GFB3</accession>
<keyword evidence="2" id="KW-1185">Reference proteome</keyword>
<evidence type="ECO:0000313" key="2">
    <source>
        <dbReference type="Proteomes" id="UP000297814"/>
    </source>
</evidence>
<protein>
    <submittedName>
        <fullName evidence="1">Uncharacterized protein</fullName>
    </submittedName>
</protein>